<name>A2Q4S3_MEDTR</name>
<protein>
    <submittedName>
        <fullName evidence="1">Uncharacterized protein</fullName>
    </submittedName>
</protein>
<gene>
    <name evidence="1" type="ORF">MtrDRAFT_AC157777g39v2</name>
</gene>
<dbReference type="AlphaFoldDB" id="A2Q4S3"/>
<accession>A2Q4S3</accession>
<proteinExistence type="predicted"/>
<dbReference type="EMBL" id="AC157777">
    <property type="protein sequence ID" value="ABN08623.1"/>
    <property type="molecule type" value="Genomic_DNA"/>
</dbReference>
<reference evidence="1" key="1">
    <citation type="submission" date="2005-03" db="EMBL/GenBank/DDBJ databases">
        <authorList>
            <person name="Town C.D."/>
        </authorList>
    </citation>
    <scope>NUCLEOTIDE SEQUENCE</scope>
</reference>
<reference evidence="1" key="2">
    <citation type="submission" date="2007-03" db="EMBL/GenBank/DDBJ databases">
        <authorList>
            <consortium name="The International Medicago Genome Annotation Group"/>
        </authorList>
    </citation>
    <scope>NUCLEOTIDE SEQUENCE</scope>
</reference>
<evidence type="ECO:0000313" key="1">
    <source>
        <dbReference type="EMBL" id="ABN08623.1"/>
    </source>
</evidence>
<organism evidence="1">
    <name type="scientific">Medicago truncatula</name>
    <name type="common">Barrel medic</name>
    <name type="synonym">Medicago tribuloides</name>
    <dbReference type="NCBI Taxonomy" id="3880"/>
    <lineage>
        <taxon>Eukaryota</taxon>
        <taxon>Viridiplantae</taxon>
        <taxon>Streptophyta</taxon>
        <taxon>Embryophyta</taxon>
        <taxon>Tracheophyta</taxon>
        <taxon>Spermatophyta</taxon>
        <taxon>Magnoliopsida</taxon>
        <taxon>eudicotyledons</taxon>
        <taxon>Gunneridae</taxon>
        <taxon>Pentapetalae</taxon>
        <taxon>rosids</taxon>
        <taxon>fabids</taxon>
        <taxon>Fabales</taxon>
        <taxon>Fabaceae</taxon>
        <taxon>Papilionoideae</taxon>
        <taxon>50 kb inversion clade</taxon>
        <taxon>NPAAA clade</taxon>
        <taxon>Hologalegina</taxon>
        <taxon>IRL clade</taxon>
        <taxon>Trifolieae</taxon>
        <taxon>Medicago</taxon>
    </lineage>
</organism>
<sequence length="60" mass="7115">MPILSSRRRKIMEYLLSKLVNEDFTHDIPIFNHSVHKASCNMSLCISNGLFYTCFFFFNH</sequence>